<feature type="transmembrane region" description="Helical" evidence="5">
    <location>
        <begin position="199"/>
        <end position="220"/>
    </location>
</feature>
<organism evidence="7">
    <name type="scientific">Mantoniella antarctica</name>
    <dbReference type="NCBI Taxonomy" id="81844"/>
    <lineage>
        <taxon>Eukaryota</taxon>
        <taxon>Viridiplantae</taxon>
        <taxon>Chlorophyta</taxon>
        <taxon>Mamiellophyceae</taxon>
        <taxon>Mamiellales</taxon>
        <taxon>Mamiellaceae</taxon>
        <taxon>Mantoniella</taxon>
    </lineage>
</organism>
<gene>
    <name evidence="7" type="ORF">MANT1106_LOCUS16350</name>
</gene>
<feature type="transmembrane region" description="Helical" evidence="5">
    <location>
        <begin position="164"/>
        <end position="187"/>
    </location>
</feature>
<feature type="transmembrane region" description="Helical" evidence="5">
    <location>
        <begin position="52"/>
        <end position="72"/>
    </location>
</feature>
<dbReference type="Pfam" id="PF03151">
    <property type="entry name" value="TPT"/>
    <property type="match status" value="1"/>
</dbReference>
<evidence type="ECO:0000256" key="3">
    <source>
        <dbReference type="ARBA" id="ARBA00022989"/>
    </source>
</evidence>
<feature type="transmembrane region" description="Helical" evidence="5">
    <location>
        <begin position="139"/>
        <end position="158"/>
    </location>
</feature>
<dbReference type="EMBL" id="HBFC01027056">
    <property type="protein sequence ID" value="CAD8714570.1"/>
    <property type="molecule type" value="Transcribed_RNA"/>
</dbReference>
<evidence type="ECO:0000256" key="1">
    <source>
        <dbReference type="ARBA" id="ARBA00004141"/>
    </source>
</evidence>
<feature type="domain" description="Sugar phosphate transporter" evidence="6">
    <location>
        <begin position="32"/>
        <end position="307"/>
    </location>
</feature>
<keyword evidence="4 5" id="KW-0472">Membrane</keyword>
<feature type="transmembrane region" description="Helical" evidence="5">
    <location>
        <begin position="240"/>
        <end position="259"/>
    </location>
</feature>
<dbReference type="GO" id="GO:0016020">
    <property type="term" value="C:membrane"/>
    <property type="evidence" value="ECO:0007669"/>
    <property type="project" value="UniProtKB-SubCell"/>
</dbReference>
<dbReference type="PANTHER" id="PTHR11132">
    <property type="entry name" value="SOLUTE CARRIER FAMILY 35"/>
    <property type="match status" value="1"/>
</dbReference>
<evidence type="ECO:0000256" key="4">
    <source>
        <dbReference type="ARBA" id="ARBA00023136"/>
    </source>
</evidence>
<proteinExistence type="predicted"/>
<comment type="subcellular location">
    <subcellularLocation>
        <location evidence="1">Membrane</location>
        <topology evidence="1">Multi-pass membrane protein</topology>
    </subcellularLocation>
</comment>
<evidence type="ECO:0000256" key="5">
    <source>
        <dbReference type="SAM" id="Phobius"/>
    </source>
</evidence>
<sequence>MRAVGGSAARSSAGEMARFRLQVGAGMLASIFSAVCIVLLNKSLFVSHHFNFPVTLTGWHMCFTAATLWSACKLGVFDFKKMPLGANIAFSLLDSVTMGFQNLSLGNNSVSFYQMCKLLVAPCTVVVQRMFFGEKLPSPAVSMALVLLLGGIGAATVSDVQLNPLGAFFGVASTTCVCFVTVLTNTLQKTHELTSFQMLLNVAPVEGIMLLVIGPVWDYWVVGATAYRDYQWSVPAARTVLGTCALAVGVNGATFFLLGKTSPVSYQVMGHLKTVLVLGGGFLLFDTDASLNNIVGVGMAFMGCLIYAFVKDREMRRALQQQEDRVAVGDGVK</sequence>
<name>A0A7S0SRB9_9CHLO</name>
<keyword evidence="3 5" id="KW-1133">Transmembrane helix</keyword>
<evidence type="ECO:0000256" key="2">
    <source>
        <dbReference type="ARBA" id="ARBA00022692"/>
    </source>
</evidence>
<evidence type="ECO:0000313" key="7">
    <source>
        <dbReference type="EMBL" id="CAD8714570.1"/>
    </source>
</evidence>
<feature type="transmembrane region" description="Helical" evidence="5">
    <location>
        <begin position="266"/>
        <end position="285"/>
    </location>
</feature>
<feature type="transmembrane region" description="Helical" evidence="5">
    <location>
        <begin position="21"/>
        <end position="40"/>
    </location>
</feature>
<dbReference type="InterPro" id="IPR004853">
    <property type="entry name" value="Sugar_P_trans_dom"/>
</dbReference>
<dbReference type="InterPro" id="IPR050186">
    <property type="entry name" value="TPT_transporter"/>
</dbReference>
<accession>A0A7S0SRB9</accession>
<feature type="transmembrane region" description="Helical" evidence="5">
    <location>
        <begin position="291"/>
        <end position="310"/>
    </location>
</feature>
<reference evidence="7" key="1">
    <citation type="submission" date="2021-01" db="EMBL/GenBank/DDBJ databases">
        <authorList>
            <person name="Corre E."/>
            <person name="Pelletier E."/>
            <person name="Niang G."/>
            <person name="Scheremetjew M."/>
            <person name="Finn R."/>
            <person name="Kale V."/>
            <person name="Holt S."/>
            <person name="Cochrane G."/>
            <person name="Meng A."/>
            <person name="Brown T."/>
            <person name="Cohen L."/>
        </authorList>
    </citation>
    <scope>NUCLEOTIDE SEQUENCE</scope>
    <source>
        <strain evidence="7">SL-175</strain>
    </source>
</reference>
<evidence type="ECO:0000259" key="6">
    <source>
        <dbReference type="Pfam" id="PF03151"/>
    </source>
</evidence>
<keyword evidence="2 5" id="KW-0812">Transmembrane</keyword>
<dbReference type="AlphaFoldDB" id="A0A7S0SRB9"/>
<protein>
    <recommendedName>
        <fullName evidence="6">Sugar phosphate transporter domain-containing protein</fullName>
    </recommendedName>
</protein>